<evidence type="ECO:0000256" key="1">
    <source>
        <dbReference type="SAM" id="MobiDB-lite"/>
    </source>
</evidence>
<protein>
    <recommendedName>
        <fullName evidence="2">PDZ domain-containing protein</fullName>
    </recommendedName>
</protein>
<organism evidence="3 4">
    <name type="scientific">Symbiodinium pilosum</name>
    <name type="common">Dinoflagellate</name>
    <dbReference type="NCBI Taxonomy" id="2952"/>
    <lineage>
        <taxon>Eukaryota</taxon>
        <taxon>Sar</taxon>
        <taxon>Alveolata</taxon>
        <taxon>Dinophyceae</taxon>
        <taxon>Suessiales</taxon>
        <taxon>Symbiodiniaceae</taxon>
        <taxon>Symbiodinium</taxon>
    </lineage>
</organism>
<dbReference type="AlphaFoldDB" id="A0A812NG03"/>
<dbReference type="InterPro" id="IPR001478">
    <property type="entry name" value="PDZ"/>
</dbReference>
<feature type="region of interest" description="Disordered" evidence="1">
    <location>
        <begin position="152"/>
        <end position="175"/>
    </location>
</feature>
<name>A0A812NG03_SYMPI</name>
<proteinExistence type="predicted"/>
<evidence type="ECO:0000313" key="3">
    <source>
        <dbReference type="EMBL" id="CAE7286028.1"/>
    </source>
</evidence>
<dbReference type="EMBL" id="CAJNIZ010009668">
    <property type="protein sequence ID" value="CAE7286028.1"/>
    <property type="molecule type" value="Genomic_DNA"/>
</dbReference>
<evidence type="ECO:0000313" key="4">
    <source>
        <dbReference type="Proteomes" id="UP000649617"/>
    </source>
</evidence>
<dbReference type="Gene3D" id="2.30.42.10">
    <property type="match status" value="1"/>
</dbReference>
<gene>
    <name evidence="3" type="ORF">SPIL2461_LOCUS6420</name>
</gene>
<feature type="region of interest" description="Disordered" evidence="1">
    <location>
        <begin position="1"/>
        <end position="64"/>
    </location>
</feature>
<dbReference type="OrthoDB" id="408183at2759"/>
<feature type="domain" description="PDZ" evidence="2">
    <location>
        <begin position="69"/>
        <end position="150"/>
    </location>
</feature>
<reference evidence="3" key="1">
    <citation type="submission" date="2021-02" db="EMBL/GenBank/DDBJ databases">
        <authorList>
            <person name="Dougan E. K."/>
            <person name="Rhodes N."/>
            <person name="Thang M."/>
            <person name="Chan C."/>
        </authorList>
    </citation>
    <scope>NUCLEOTIDE SEQUENCE</scope>
</reference>
<dbReference type="PROSITE" id="PS50106">
    <property type="entry name" value="PDZ"/>
    <property type="match status" value="1"/>
</dbReference>
<dbReference type="SUPFAM" id="SSF50156">
    <property type="entry name" value="PDZ domain-like"/>
    <property type="match status" value="1"/>
</dbReference>
<keyword evidence="4" id="KW-1185">Reference proteome</keyword>
<feature type="compositionally biased region" description="Basic and acidic residues" evidence="1">
    <location>
        <begin position="47"/>
        <end position="57"/>
    </location>
</feature>
<dbReference type="InterPro" id="IPR036034">
    <property type="entry name" value="PDZ_sf"/>
</dbReference>
<feature type="compositionally biased region" description="Basic and acidic residues" evidence="1">
    <location>
        <begin position="152"/>
        <end position="162"/>
    </location>
</feature>
<accession>A0A812NG03</accession>
<sequence>MEVPGEREMTSLTGHDLMDGAAVSSGPVEEPPRTAGGDTEEMTPNAADRDLDNEHLNAESPSNNAEEFNVVLQKHPGMRLGMECVRVGDEVVVAHVAEGMVVNEWNAKNPDQTVKVGDVVRAVNQISPDDVQTMLAELRTAVVLSLRFERGPREVPKPKEDDGSSTSKIKPSGGDLIRIAQKQLMEDGGCQPSLPG</sequence>
<dbReference type="Proteomes" id="UP000649617">
    <property type="component" value="Unassembled WGS sequence"/>
</dbReference>
<comment type="caution">
    <text evidence="3">The sequence shown here is derived from an EMBL/GenBank/DDBJ whole genome shotgun (WGS) entry which is preliminary data.</text>
</comment>
<evidence type="ECO:0000259" key="2">
    <source>
        <dbReference type="PROSITE" id="PS50106"/>
    </source>
</evidence>